<dbReference type="GO" id="GO:0005654">
    <property type="term" value="C:nucleoplasm"/>
    <property type="evidence" value="ECO:0007669"/>
    <property type="project" value="UniProtKB-SubCell"/>
</dbReference>
<dbReference type="PROSITE" id="PS50082">
    <property type="entry name" value="WD_REPEATS_2"/>
    <property type="match status" value="1"/>
</dbReference>
<sequence length="1204" mass="136543">MLRALKDRERTMISSSPFVISFLLLVSVPVLFVLAPRILPPKTLPSIPDRDEMDDLALFRRTTLASSGGGGGGGGGIRRRTATPPKIAFMFLTNSDLSFAPLWERFFRGHERLFNVYVHADPSSRLRLLPTPSFSGRFIPAKATQRASPTLISAARRLLAAALLDDPANAFFALLSQHCVPLHSFRFTYDAVLADSGAPPPTHGDAVLRHRYRSFIEILAGEPGLWDRYIARGDDVMLPEVSFDQFRVGSQFFILARRHATMVVRDRRLWKKFKMPCLKSREDSCYPEEHYIPTLLEMQDPEGCSHYTLTRVNWTDSVGGHPHTYRPPEISSDLIKELRRSNSTYSYLFARKFSPDCLDPLVELADSVYHLNIGVEEQQQSEHPMPGPCFLVGRMILKPRFSSYALTRAPSRRETCSGFTRTSMVAAAATAAMGKSRRSSKKSDRLEQEIAENPAANGDVEEASGRDEESQPSDAASLSEDESSQGSPVDSEEENGGVNGDEDHRSGEESDSSEEEVPSRNTIGDVPLEWYKDEEHIGYDVAGKKIKKQARKDRIESFLAGVDDAKNWRKIYDEYNDEEVELTKEEVKIISRMLKGKTPHAGVDPYAPYVDWFVWDDKGHPLSNAPEPKRRFVPSKWEQKKVVQYVRAIRKGLIKFDKPKEEPRVYLLWGDDSSAAENKRHGLSYIPAPKPKLAGHEESYNPSVEYIPTQEEINSYQLMYEEDRPKFIPRRFESLRSVPAYEKALKENFDRCLDLYLCPRTRKKRINIDPESLKPKLPSRKDLRPYPRTCYLEYRGHTGPVKTISIDISGQWMASGSSDGTVRVWEIETSRCLRVWNVGEAIKHISWNPLPELPVLAISAGHDVLILDTGLGNAEEQARIKELLHVEESKPEEDGGSTPVVSWVQDDKYDCIRLKHLKAVTTVEWHRKGDYFTTVAYMWAWSETSFILGFLKNAMKKLDLYCTIAYKKGFSVHKALANVSRVGVWNLSVQLSKLFSWLHMFYLQLVSLTCCARDSRAILIHQLSKKHTQNPFKKLHGLPVSAVFHPTRSIFFISTKKNIRVYDLLKQKLVKKLETGVREISSIAIHPGGDNVIVGSKDGKMCWFDMDLSSKSYKTLKAHPKDITNVAFHRSYPLFASCSDDCTAYVFHGMVYSDLNQNPLIVPLEILRGHTSSDGRGVLDCKFHPRQPWLFTAGADSIIKLYCH</sequence>
<evidence type="ECO:0000256" key="3">
    <source>
        <dbReference type="ARBA" id="ARBA00022552"/>
    </source>
</evidence>
<feature type="transmembrane region" description="Helical" evidence="14">
    <location>
        <begin position="12"/>
        <end position="35"/>
    </location>
</feature>
<gene>
    <name evidence="16" type="ORF">MUK42_34102</name>
</gene>
<dbReference type="OrthoDB" id="5571054at2759"/>
<dbReference type="HAMAP" id="MF_03027">
    <property type="entry name" value="BOP1"/>
    <property type="match status" value="1"/>
</dbReference>
<dbReference type="SMART" id="SM01035">
    <property type="entry name" value="BOP1NT"/>
    <property type="match status" value="1"/>
</dbReference>
<keyword evidence="14" id="KW-0812">Transmembrane</keyword>
<accession>A0A9E7GAS7</accession>
<keyword evidence="3 11" id="KW-0698">rRNA processing</keyword>
<comment type="function">
    <text evidence="11">Required for maturation of ribosomal RNAs and formation of the large ribosomal subunit.</text>
</comment>
<evidence type="ECO:0000256" key="6">
    <source>
        <dbReference type="ARBA" id="ARBA00022679"/>
    </source>
</evidence>
<dbReference type="InterPro" id="IPR015943">
    <property type="entry name" value="WD40/YVTN_repeat-like_dom_sf"/>
</dbReference>
<dbReference type="GO" id="GO:0043021">
    <property type="term" value="F:ribonucleoprotein complex binding"/>
    <property type="evidence" value="ECO:0007669"/>
    <property type="project" value="UniProtKB-UniRule"/>
</dbReference>
<keyword evidence="17" id="KW-1185">Reference proteome</keyword>
<dbReference type="PROSITE" id="PS50294">
    <property type="entry name" value="WD_REPEATS_REGION"/>
    <property type="match status" value="1"/>
</dbReference>
<feature type="region of interest" description="Disordered" evidence="13">
    <location>
        <begin position="430"/>
        <end position="527"/>
    </location>
</feature>
<evidence type="ECO:0000256" key="8">
    <source>
        <dbReference type="ARBA" id="ARBA00023136"/>
    </source>
</evidence>
<keyword evidence="14" id="KW-1133">Transmembrane helix</keyword>
<keyword evidence="7" id="KW-0677">Repeat</keyword>
<keyword evidence="2 11" id="KW-0690">Ribosome biogenesis</keyword>
<keyword evidence="8 14" id="KW-0472">Membrane</keyword>
<dbReference type="InterPro" id="IPR012953">
    <property type="entry name" value="BOP1_N_dom"/>
</dbReference>
<evidence type="ECO:0000256" key="10">
    <source>
        <dbReference type="ARBA" id="ARBA00023242"/>
    </source>
</evidence>
<evidence type="ECO:0000259" key="15">
    <source>
        <dbReference type="SMART" id="SM01035"/>
    </source>
</evidence>
<keyword evidence="10 11" id="KW-0539">Nucleus</keyword>
<keyword evidence="9" id="KW-0325">Glycoprotein</keyword>
<comment type="similarity">
    <text evidence="11">Belongs to the WD repeat BOP1/ERB1 family.</text>
</comment>
<evidence type="ECO:0000256" key="12">
    <source>
        <dbReference type="PROSITE-ProRule" id="PRU00221"/>
    </source>
</evidence>
<evidence type="ECO:0000256" key="2">
    <source>
        <dbReference type="ARBA" id="ARBA00022517"/>
    </source>
</evidence>
<dbReference type="EMBL" id="CP097508">
    <property type="protein sequence ID" value="URE09763.1"/>
    <property type="molecule type" value="Genomic_DNA"/>
</dbReference>
<keyword evidence="5" id="KW-0328">Glycosyltransferase</keyword>
<dbReference type="InterPro" id="IPR019775">
    <property type="entry name" value="WD40_repeat_CS"/>
</dbReference>
<evidence type="ECO:0000256" key="14">
    <source>
        <dbReference type="SAM" id="Phobius"/>
    </source>
</evidence>
<dbReference type="InterPro" id="IPR001680">
    <property type="entry name" value="WD40_rpt"/>
</dbReference>
<evidence type="ECO:0000313" key="16">
    <source>
        <dbReference type="EMBL" id="URE09763.1"/>
    </source>
</evidence>
<dbReference type="GO" id="GO:0000463">
    <property type="term" value="P:maturation of LSU-rRNA from tricistronic rRNA transcript (SSU-rRNA, 5.8S rRNA, LSU-rRNA)"/>
    <property type="evidence" value="ECO:0007669"/>
    <property type="project" value="UniProtKB-UniRule"/>
</dbReference>
<evidence type="ECO:0000256" key="11">
    <source>
        <dbReference type="HAMAP-Rule" id="MF_03027"/>
    </source>
</evidence>
<comment type="subcellular location">
    <subcellularLocation>
        <location evidence="1">Membrane</location>
        <topology evidence="1">Single-pass type II membrane protein</topology>
    </subcellularLocation>
    <subcellularLocation>
        <location evidence="11">Nucleus</location>
        <location evidence="11">Nucleolus</location>
    </subcellularLocation>
    <subcellularLocation>
        <location evidence="11">Nucleus</location>
        <location evidence="11">Nucleoplasm</location>
    </subcellularLocation>
</comment>
<name>A0A9E7GAS7_9LILI</name>
<dbReference type="InterPro" id="IPR028598">
    <property type="entry name" value="BOP1/Erb1"/>
</dbReference>
<evidence type="ECO:0000256" key="13">
    <source>
        <dbReference type="SAM" id="MobiDB-lite"/>
    </source>
</evidence>
<evidence type="ECO:0000256" key="4">
    <source>
        <dbReference type="ARBA" id="ARBA00022574"/>
    </source>
</evidence>
<dbReference type="Proteomes" id="UP001055439">
    <property type="component" value="Chromosome 6"/>
</dbReference>
<dbReference type="GO" id="GO:0016020">
    <property type="term" value="C:membrane"/>
    <property type="evidence" value="ECO:0007669"/>
    <property type="project" value="UniProtKB-SubCell"/>
</dbReference>
<dbReference type="InterPro" id="IPR036322">
    <property type="entry name" value="WD40_repeat_dom_sf"/>
</dbReference>
<feature type="repeat" description="WD" evidence="12">
    <location>
        <begin position="794"/>
        <end position="835"/>
    </location>
</feature>
<dbReference type="Gene3D" id="2.130.10.10">
    <property type="entry name" value="YVTN repeat-like/Quinoprotein amine dehydrogenase"/>
    <property type="match status" value="2"/>
</dbReference>
<dbReference type="GO" id="GO:0016757">
    <property type="term" value="F:glycosyltransferase activity"/>
    <property type="evidence" value="ECO:0007669"/>
    <property type="project" value="UniProtKB-KW"/>
</dbReference>
<dbReference type="Pfam" id="PF02485">
    <property type="entry name" value="Branch"/>
    <property type="match status" value="1"/>
</dbReference>
<evidence type="ECO:0000256" key="9">
    <source>
        <dbReference type="ARBA" id="ARBA00023180"/>
    </source>
</evidence>
<dbReference type="AlphaFoldDB" id="A0A9E7GAS7"/>
<reference evidence="16" key="1">
    <citation type="submission" date="2022-05" db="EMBL/GenBank/DDBJ databases">
        <title>The Musa troglodytarum L. genome provides insights into the mechanism of non-climacteric behaviour and enrichment of carotenoids.</title>
        <authorList>
            <person name="Wang J."/>
        </authorList>
    </citation>
    <scope>NUCLEOTIDE SEQUENCE</scope>
    <source>
        <tissue evidence="16">Leaf</tissue>
    </source>
</reference>
<evidence type="ECO:0000256" key="7">
    <source>
        <dbReference type="ARBA" id="ARBA00022737"/>
    </source>
</evidence>
<dbReference type="GO" id="GO:0030687">
    <property type="term" value="C:preribosome, large subunit precursor"/>
    <property type="evidence" value="ECO:0007669"/>
    <property type="project" value="UniProtKB-UniRule"/>
</dbReference>
<organism evidence="16 17">
    <name type="scientific">Musa troglodytarum</name>
    <name type="common">fe'i banana</name>
    <dbReference type="NCBI Taxonomy" id="320322"/>
    <lineage>
        <taxon>Eukaryota</taxon>
        <taxon>Viridiplantae</taxon>
        <taxon>Streptophyta</taxon>
        <taxon>Embryophyta</taxon>
        <taxon>Tracheophyta</taxon>
        <taxon>Spermatophyta</taxon>
        <taxon>Magnoliopsida</taxon>
        <taxon>Liliopsida</taxon>
        <taxon>Zingiberales</taxon>
        <taxon>Musaceae</taxon>
        <taxon>Musa</taxon>
    </lineage>
</organism>
<dbReference type="GO" id="GO:0070545">
    <property type="term" value="C:PeBoW complex"/>
    <property type="evidence" value="ECO:0007669"/>
    <property type="project" value="TreeGrafter"/>
</dbReference>
<keyword evidence="6" id="KW-0808">Transferase</keyword>
<dbReference type="Pfam" id="PF08145">
    <property type="entry name" value="BOP1NT"/>
    <property type="match status" value="1"/>
</dbReference>
<dbReference type="PROSITE" id="PS00678">
    <property type="entry name" value="WD_REPEATS_1"/>
    <property type="match status" value="1"/>
</dbReference>
<feature type="domain" description="BOP1 N-terminal" evidence="15">
    <location>
        <begin position="531"/>
        <end position="787"/>
    </location>
</feature>
<evidence type="ECO:0000256" key="1">
    <source>
        <dbReference type="ARBA" id="ARBA00004606"/>
    </source>
</evidence>
<dbReference type="GO" id="GO:0000466">
    <property type="term" value="P:maturation of 5.8S rRNA from tricistronic rRNA transcript (SSU-rRNA, 5.8S rRNA, LSU-rRNA)"/>
    <property type="evidence" value="ECO:0007669"/>
    <property type="project" value="UniProtKB-UniRule"/>
</dbReference>
<dbReference type="PANTHER" id="PTHR17605">
    <property type="entry name" value="RIBOSOME BIOGENESIS PROTEIN BOP1 BLOCK OF PROLIFERATION 1 PROTEIN"/>
    <property type="match status" value="1"/>
</dbReference>
<dbReference type="PANTHER" id="PTHR17605:SF0">
    <property type="entry name" value="RIBOSOME BIOGENESIS PROTEIN BOP1"/>
    <property type="match status" value="1"/>
</dbReference>
<evidence type="ECO:0000256" key="5">
    <source>
        <dbReference type="ARBA" id="ARBA00022676"/>
    </source>
</evidence>
<dbReference type="SMART" id="SM00320">
    <property type="entry name" value="WD40"/>
    <property type="match status" value="5"/>
</dbReference>
<evidence type="ECO:0000313" key="17">
    <source>
        <dbReference type="Proteomes" id="UP001055439"/>
    </source>
</evidence>
<keyword evidence="4 12" id="KW-0853">WD repeat</keyword>
<dbReference type="InterPro" id="IPR003406">
    <property type="entry name" value="Glyco_trans_14"/>
</dbReference>
<dbReference type="Pfam" id="PF00400">
    <property type="entry name" value="WD40"/>
    <property type="match status" value="4"/>
</dbReference>
<proteinExistence type="inferred from homology"/>
<protein>
    <recommendedName>
        <fullName evidence="11">Ribosome biogenesis protein BOP1 homolog</fullName>
    </recommendedName>
</protein>
<dbReference type="SUPFAM" id="SSF50978">
    <property type="entry name" value="WD40 repeat-like"/>
    <property type="match status" value="1"/>
</dbReference>